<reference evidence="1" key="1">
    <citation type="submission" date="2022-06" db="EMBL/GenBank/DDBJ databases">
        <title>Sneathiella actinostolidae sp. nov., isolated from a sea anemonein the Western Pacific Ocean.</title>
        <authorList>
            <person name="Wei M.J."/>
        </authorList>
    </citation>
    <scope>NUCLEOTIDE SEQUENCE</scope>
    <source>
        <strain evidence="1">PHK-P5</strain>
    </source>
</reference>
<evidence type="ECO:0000313" key="1">
    <source>
        <dbReference type="EMBL" id="USG62387.1"/>
    </source>
</evidence>
<organism evidence="1 2">
    <name type="scientific">Sneathiella marina</name>
    <dbReference type="NCBI Taxonomy" id="2950108"/>
    <lineage>
        <taxon>Bacteria</taxon>
        <taxon>Pseudomonadati</taxon>
        <taxon>Pseudomonadota</taxon>
        <taxon>Alphaproteobacteria</taxon>
        <taxon>Sneathiellales</taxon>
        <taxon>Sneathiellaceae</taxon>
        <taxon>Sneathiella</taxon>
    </lineage>
</organism>
<evidence type="ECO:0000313" key="2">
    <source>
        <dbReference type="Proteomes" id="UP001056291"/>
    </source>
</evidence>
<dbReference type="EMBL" id="CP098747">
    <property type="protein sequence ID" value="USG62387.1"/>
    <property type="molecule type" value="Genomic_DNA"/>
</dbReference>
<evidence type="ECO:0008006" key="3">
    <source>
        <dbReference type="Google" id="ProtNLM"/>
    </source>
</evidence>
<dbReference type="Proteomes" id="UP001056291">
    <property type="component" value="Chromosome"/>
</dbReference>
<dbReference type="RefSeq" id="WP_251936095.1">
    <property type="nucleotide sequence ID" value="NZ_CP098747.1"/>
</dbReference>
<proteinExistence type="predicted"/>
<gene>
    <name evidence="1" type="ORF">NBZ79_05260</name>
</gene>
<name>A0ABY4W8Y5_9PROT</name>
<sequence>MASNHIIINDLGGKATRNSEAKTGFFGSIVESVVKWQGRASMRRQLASLDKKYLVDMGVSSQQALDEISKPFWRA</sequence>
<keyword evidence="2" id="KW-1185">Reference proteome</keyword>
<accession>A0ABY4W8Y5</accession>
<protein>
    <recommendedName>
        <fullName evidence="3">DUF1127 domain-containing protein</fullName>
    </recommendedName>
</protein>